<evidence type="ECO:0000256" key="1">
    <source>
        <dbReference type="ARBA" id="ARBA00004613"/>
    </source>
</evidence>
<keyword evidence="4" id="KW-0106">Calcium</keyword>
<proteinExistence type="predicted"/>
<dbReference type="Gene3D" id="4.10.1080.10">
    <property type="entry name" value="TSP type-3 repeat"/>
    <property type="match status" value="1"/>
</dbReference>
<keyword evidence="3" id="KW-0732">Signal</keyword>
<dbReference type="EMBL" id="MHMA01000036">
    <property type="protein sequence ID" value="OGZ19791.1"/>
    <property type="molecule type" value="Genomic_DNA"/>
</dbReference>
<dbReference type="PANTHER" id="PTHR37467">
    <property type="entry name" value="EXPORTED CALCIUM-BINDING GLYCOPROTEIN-RELATED"/>
    <property type="match status" value="1"/>
</dbReference>
<dbReference type="AlphaFoldDB" id="A0A1G2E3G7"/>
<dbReference type="Pfam" id="PF18884">
    <property type="entry name" value="TSP3_bac"/>
    <property type="match status" value="4"/>
</dbReference>
<feature type="transmembrane region" description="Helical" evidence="5">
    <location>
        <begin position="269"/>
        <end position="290"/>
    </location>
</feature>
<keyword evidence="5" id="KW-0472">Membrane</keyword>
<name>A0A1G2E3G7_9BACT</name>
<dbReference type="InterPro" id="IPR028974">
    <property type="entry name" value="TSP_type-3_rpt"/>
</dbReference>
<dbReference type="InterPro" id="IPR053180">
    <property type="entry name" value="Ca-binding_acidic-repeat"/>
</dbReference>
<dbReference type="SUPFAM" id="SSF103647">
    <property type="entry name" value="TSP type-3 repeat"/>
    <property type="match status" value="1"/>
</dbReference>
<sequence>MNRSVLFFAMLVLMFFVLSGDVRAKADLSLTASDITFSKETALAGEKIRIFGRVFNVGDEDVSGFVVFAVGGKAIGEPQPISVKVGTYDDVFIDWVFEKGSFAVGAEIIGTRPLDEDSSNNEVLRENYFVDADSDNDGVTDKEEIILGTDSLNSDTDNDGVTDKKEIALGTNPLSPDTDNDGVTDKEEIALGINPLSPDTDNDGLADKEEIALGTNSLKIDTDGDLIPDKTEVKIVFLNPNRNEWKPVGSHLASVVGAVKMAVEEGNMAVAYLFAALGFLSIIFLISRFLHKN</sequence>
<dbReference type="GO" id="GO:0005509">
    <property type="term" value="F:calcium ion binding"/>
    <property type="evidence" value="ECO:0007669"/>
    <property type="project" value="InterPro"/>
</dbReference>
<evidence type="ECO:0008006" key="8">
    <source>
        <dbReference type="Google" id="ProtNLM"/>
    </source>
</evidence>
<keyword evidence="5" id="KW-1133">Transmembrane helix</keyword>
<evidence type="ECO:0000256" key="3">
    <source>
        <dbReference type="ARBA" id="ARBA00022729"/>
    </source>
</evidence>
<organism evidence="6 7">
    <name type="scientific">Candidatus Nealsonbacteria bacterium RIFCSPHIGHO2_01_FULL_43_31</name>
    <dbReference type="NCBI Taxonomy" id="1801665"/>
    <lineage>
        <taxon>Bacteria</taxon>
        <taxon>Candidatus Nealsoniibacteriota</taxon>
    </lineage>
</organism>
<evidence type="ECO:0000256" key="5">
    <source>
        <dbReference type="SAM" id="Phobius"/>
    </source>
</evidence>
<comment type="subcellular location">
    <subcellularLocation>
        <location evidence="1">Secreted</location>
    </subcellularLocation>
</comment>
<evidence type="ECO:0000313" key="6">
    <source>
        <dbReference type="EMBL" id="OGZ19791.1"/>
    </source>
</evidence>
<keyword evidence="5" id="KW-0812">Transmembrane</keyword>
<gene>
    <name evidence="6" type="ORF">A2654_01835</name>
</gene>
<evidence type="ECO:0000256" key="4">
    <source>
        <dbReference type="ARBA" id="ARBA00022837"/>
    </source>
</evidence>
<dbReference type="InterPro" id="IPR059100">
    <property type="entry name" value="TSP3_bac"/>
</dbReference>
<evidence type="ECO:0000313" key="7">
    <source>
        <dbReference type="Proteomes" id="UP000178721"/>
    </source>
</evidence>
<protein>
    <recommendedName>
        <fullName evidence="8">CARDB domain-containing protein</fullName>
    </recommendedName>
</protein>
<evidence type="ECO:0000256" key="2">
    <source>
        <dbReference type="ARBA" id="ARBA00022525"/>
    </source>
</evidence>
<accession>A0A1G2E3G7</accession>
<reference evidence="6 7" key="1">
    <citation type="journal article" date="2016" name="Nat. Commun.">
        <title>Thousands of microbial genomes shed light on interconnected biogeochemical processes in an aquifer system.</title>
        <authorList>
            <person name="Anantharaman K."/>
            <person name="Brown C.T."/>
            <person name="Hug L.A."/>
            <person name="Sharon I."/>
            <person name="Castelle C.J."/>
            <person name="Probst A.J."/>
            <person name="Thomas B.C."/>
            <person name="Singh A."/>
            <person name="Wilkins M.J."/>
            <person name="Karaoz U."/>
            <person name="Brodie E.L."/>
            <person name="Williams K.H."/>
            <person name="Hubbard S.S."/>
            <person name="Banfield J.F."/>
        </authorList>
    </citation>
    <scope>NUCLEOTIDE SEQUENCE [LARGE SCALE GENOMIC DNA]</scope>
</reference>
<dbReference type="Proteomes" id="UP000178721">
    <property type="component" value="Unassembled WGS sequence"/>
</dbReference>
<keyword evidence="2" id="KW-0964">Secreted</keyword>
<dbReference type="PANTHER" id="PTHR37467:SF1">
    <property type="entry name" value="EXPORTED CALCIUM-BINDING GLYCOPROTEIN"/>
    <property type="match status" value="1"/>
</dbReference>
<comment type="caution">
    <text evidence="6">The sequence shown here is derived from an EMBL/GenBank/DDBJ whole genome shotgun (WGS) entry which is preliminary data.</text>
</comment>